<comment type="caution">
    <text evidence="2">The sequence shown here is derived from an EMBL/GenBank/DDBJ whole genome shotgun (WGS) entry which is preliminary data.</text>
</comment>
<dbReference type="EMBL" id="QJKJ01000839">
    <property type="protein sequence ID" value="RDY10457.1"/>
    <property type="molecule type" value="Genomic_DNA"/>
</dbReference>
<dbReference type="Proteomes" id="UP000257109">
    <property type="component" value="Unassembled WGS sequence"/>
</dbReference>
<reference evidence="2" key="1">
    <citation type="submission" date="2018-05" db="EMBL/GenBank/DDBJ databases">
        <title>Draft genome of Mucuna pruriens seed.</title>
        <authorList>
            <person name="Nnadi N.E."/>
            <person name="Vos R."/>
            <person name="Hasami M.H."/>
            <person name="Devisetty U.K."/>
            <person name="Aguiy J.C."/>
        </authorList>
    </citation>
    <scope>NUCLEOTIDE SEQUENCE [LARGE SCALE GENOMIC DNA]</scope>
    <source>
        <strain evidence="2">JCA_2017</strain>
    </source>
</reference>
<feature type="compositionally biased region" description="Low complexity" evidence="1">
    <location>
        <begin position="73"/>
        <end position="88"/>
    </location>
</feature>
<keyword evidence="3" id="KW-1185">Reference proteome</keyword>
<sequence length="171" mass="19876">QFQECLGPIKAPRPRRRCPSQARPFLAESSFKAQITLEAHELVREKRVEQRTKHMYKRDARAREKKVRSPVVSNIGSSNFNSNSDNSSQEPKPMENNDRTFKELATSDVGYQPWCIYLIHLLPKFHGLAGEDPYKNLKEFHVPILFNTWGDMKCMFLQKFFSTSITGTIRK</sequence>
<evidence type="ECO:0000313" key="2">
    <source>
        <dbReference type="EMBL" id="RDY10457.1"/>
    </source>
</evidence>
<evidence type="ECO:0000256" key="1">
    <source>
        <dbReference type="SAM" id="MobiDB-lite"/>
    </source>
</evidence>
<name>A0A371I5Y5_MUCPR</name>
<evidence type="ECO:0000313" key="3">
    <source>
        <dbReference type="Proteomes" id="UP000257109"/>
    </source>
</evidence>
<dbReference type="AlphaFoldDB" id="A0A371I5Y5"/>
<feature type="non-terminal residue" evidence="2">
    <location>
        <position position="1"/>
    </location>
</feature>
<gene>
    <name evidence="2" type="ORF">CR513_05014</name>
</gene>
<feature type="compositionally biased region" description="Basic and acidic residues" evidence="1">
    <location>
        <begin position="47"/>
        <end position="62"/>
    </location>
</feature>
<feature type="non-terminal residue" evidence="2">
    <location>
        <position position="171"/>
    </location>
</feature>
<dbReference type="OrthoDB" id="1689420at2759"/>
<accession>A0A371I5Y5</accession>
<protein>
    <submittedName>
        <fullName evidence="2">Uncharacterized protein</fullName>
    </submittedName>
</protein>
<proteinExistence type="predicted"/>
<feature type="region of interest" description="Disordered" evidence="1">
    <location>
        <begin position="47"/>
        <end position="97"/>
    </location>
</feature>
<organism evidence="2 3">
    <name type="scientific">Mucuna pruriens</name>
    <name type="common">Velvet bean</name>
    <name type="synonym">Dolichos pruriens</name>
    <dbReference type="NCBI Taxonomy" id="157652"/>
    <lineage>
        <taxon>Eukaryota</taxon>
        <taxon>Viridiplantae</taxon>
        <taxon>Streptophyta</taxon>
        <taxon>Embryophyta</taxon>
        <taxon>Tracheophyta</taxon>
        <taxon>Spermatophyta</taxon>
        <taxon>Magnoliopsida</taxon>
        <taxon>eudicotyledons</taxon>
        <taxon>Gunneridae</taxon>
        <taxon>Pentapetalae</taxon>
        <taxon>rosids</taxon>
        <taxon>fabids</taxon>
        <taxon>Fabales</taxon>
        <taxon>Fabaceae</taxon>
        <taxon>Papilionoideae</taxon>
        <taxon>50 kb inversion clade</taxon>
        <taxon>NPAAA clade</taxon>
        <taxon>indigoferoid/millettioid clade</taxon>
        <taxon>Phaseoleae</taxon>
        <taxon>Mucuna</taxon>
    </lineage>
</organism>